<organism evidence="2 3">
    <name type="scientific">Caenorhabditis angaria</name>
    <dbReference type="NCBI Taxonomy" id="860376"/>
    <lineage>
        <taxon>Eukaryota</taxon>
        <taxon>Metazoa</taxon>
        <taxon>Ecdysozoa</taxon>
        <taxon>Nematoda</taxon>
        <taxon>Chromadorea</taxon>
        <taxon>Rhabditida</taxon>
        <taxon>Rhabditina</taxon>
        <taxon>Rhabditomorpha</taxon>
        <taxon>Rhabditoidea</taxon>
        <taxon>Rhabditidae</taxon>
        <taxon>Peloderinae</taxon>
        <taxon>Caenorhabditis</taxon>
    </lineage>
</organism>
<gene>
    <name evidence="2" type="ORF">CAMP_LOCUS7067</name>
</gene>
<name>A0A9P1N1H6_9PELO</name>
<feature type="transmembrane region" description="Helical" evidence="1">
    <location>
        <begin position="50"/>
        <end position="69"/>
    </location>
</feature>
<comment type="caution">
    <text evidence="2">The sequence shown here is derived from an EMBL/GenBank/DDBJ whole genome shotgun (WGS) entry which is preliminary data.</text>
</comment>
<dbReference type="Proteomes" id="UP001152747">
    <property type="component" value="Unassembled WGS sequence"/>
</dbReference>
<proteinExistence type="predicted"/>
<keyword evidence="1" id="KW-0812">Transmembrane</keyword>
<evidence type="ECO:0000313" key="3">
    <source>
        <dbReference type="Proteomes" id="UP001152747"/>
    </source>
</evidence>
<dbReference type="OrthoDB" id="5864054at2759"/>
<sequence length="71" mass="8448">MKKFRAENENSLKICAPKICRFFDVNDNATIYFFDQLIAFQQVYTVIHRYLCLFVCFIGVILNSLHFYVLT</sequence>
<dbReference type="AlphaFoldDB" id="A0A9P1N1H6"/>
<accession>A0A9P1N1H6</accession>
<evidence type="ECO:0000313" key="2">
    <source>
        <dbReference type="EMBL" id="CAI5444430.1"/>
    </source>
</evidence>
<keyword evidence="3" id="KW-1185">Reference proteome</keyword>
<keyword evidence="1" id="KW-1133">Transmembrane helix</keyword>
<dbReference type="EMBL" id="CANHGI010000003">
    <property type="protein sequence ID" value="CAI5444430.1"/>
    <property type="molecule type" value="Genomic_DNA"/>
</dbReference>
<keyword evidence="1" id="KW-0472">Membrane</keyword>
<reference evidence="2" key="1">
    <citation type="submission" date="2022-11" db="EMBL/GenBank/DDBJ databases">
        <authorList>
            <person name="Kikuchi T."/>
        </authorList>
    </citation>
    <scope>NUCLEOTIDE SEQUENCE</scope>
    <source>
        <strain evidence="2">PS1010</strain>
    </source>
</reference>
<evidence type="ECO:0000256" key="1">
    <source>
        <dbReference type="SAM" id="Phobius"/>
    </source>
</evidence>
<protein>
    <submittedName>
        <fullName evidence="2">Uncharacterized protein</fullName>
    </submittedName>
</protein>